<gene>
    <name evidence="12" type="ORF">P5673_000875</name>
</gene>
<dbReference type="Gene3D" id="1.10.287.70">
    <property type="match status" value="1"/>
</dbReference>
<keyword evidence="5" id="KW-0406">Ion transport</keyword>
<dbReference type="Pfam" id="PF00027">
    <property type="entry name" value="cNMP_binding"/>
    <property type="match status" value="1"/>
</dbReference>
<evidence type="ECO:0000256" key="8">
    <source>
        <dbReference type="ARBA" id="ARBA00023303"/>
    </source>
</evidence>
<evidence type="ECO:0000259" key="11">
    <source>
        <dbReference type="PROSITE" id="PS50042"/>
    </source>
</evidence>
<evidence type="ECO:0000256" key="4">
    <source>
        <dbReference type="ARBA" id="ARBA00022989"/>
    </source>
</evidence>
<dbReference type="GO" id="GO:0044877">
    <property type="term" value="F:protein-containing complex binding"/>
    <property type="evidence" value="ECO:0007669"/>
    <property type="project" value="TreeGrafter"/>
</dbReference>
<reference evidence="12" key="2">
    <citation type="journal article" date="2023" name="Science">
        <title>Genomic signatures of disease resistance in endangered staghorn corals.</title>
        <authorList>
            <person name="Vollmer S.V."/>
            <person name="Selwyn J.D."/>
            <person name="Despard B.A."/>
            <person name="Roesel C.L."/>
        </authorList>
    </citation>
    <scope>NUCLEOTIDE SEQUENCE</scope>
    <source>
        <strain evidence="12">K2</strain>
    </source>
</reference>
<keyword evidence="6 10" id="KW-0472">Membrane</keyword>
<evidence type="ECO:0000256" key="3">
    <source>
        <dbReference type="ARBA" id="ARBA00022692"/>
    </source>
</evidence>
<dbReference type="FunFam" id="2.60.120.10:FF:000002">
    <property type="entry name" value="Cyclic nucleotide gated channel alpha 1a"/>
    <property type="match status" value="1"/>
</dbReference>
<dbReference type="FunFam" id="1.10.287.70:FF:000072">
    <property type="entry name" value="Cyclic nucleotide gated channel beta 3"/>
    <property type="match status" value="1"/>
</dbReference>
<dbReference type="PROSITE" id="PS00888">
    <property type="entry name" value="CNMP_BINDING_1"/>
    <property type="match status" value="1"/>
</dbReference>
<dbReference type="CDD" id="cd00038">
    <property type="entry name" value="CAP_ED"/>
    <property type="match status" value="1"/>
</dbReference>
<keyword evidence="8" id="KW-0407">Ion channel</keyword>
<dbReference type="InterPro" id="IPR014710">
    <property type="entry name" value="RmlC-like_jellyroll"/>
</dbReference>
<feature type="transmembrane region" description="Helical" evidence="10">
    <location>
        <begin position="217"/>
        <end position="238"/>
    </location>
</feature>
<dbReference type="PROSITE" id="PS00889">
    <property type="entry name" value="CNMP_BINDING_2"/>
    <property type="match status" value="1"/>
</dbReference>
<feature type="transmembrane region" description="Helical" evidence="10">
    <location>
        <begin position="83"/>
        <end position="103"/>
    </location>
</feature>
<reference evidence="12" key="1">
    <citation type="journal article" date="2023" name="G3 (Bethesda)">
        <title>Whole genome assembly and annotation of the endangered Caribbean coral Acropora cervicornis.</title>
        <authorList>
            <person name="Selwyn J.D."/>
            <person name="Vollmer S.V."/>
        </authorList>
    </citation>
    <scope>NUCLEOTIDE SEQUENCE</scope>
    <source>
        <strain evidence="12">K2</strain>
    </source>
</reference>
<dbReference type="GO" id="GO:0005249">
    <property type="term" value="F:voltage-gated potassium channel activity"/>
    <property type="evidence" value="ECO:0007669"/>
    <property type="project" value="InterPro"/>
</dbReference>
<evidence type="ECO:0000256" key="2">
    <source>
        <dbReference type="ARBA" id="ARBA00022448"/>
    </source>
</evidence>
<organism evidence="12 13">
    <name type="scientific">Acropora cervicornis</name>
    <name type="common">Staghorn coral</name>
    <dbReference type="NCBI Taxonomy" id="6130"/>
    <lineage>
        <taxon>Eukaryota</taxon>
        <taxon>Metazoa</taxon>
        <taxon>Cnidaria</taxon>
        <taxon>Anthozoa</taxon>
        <taxon>Hexacorallia</taxon>
        <taxon>Scleractinia</taxon>
        <taxon>Astrocoeniina</taxon>
        <taxon>Acroporidae</taxon>
        <taxon>Acropora</taxon>
    </lineage>
</organism>
<feature type="domain" description="Cyclic nucleotide-binding" evidence="11">
    <location>
        <begin position="399"/>
        <end position="520"/>
    </location>
</feature>
<evidence type="ECO:0000256" key="10">
    <source>
        <dbReference type="SAM" id="Phobius"/>
    </source>
</evidence>
<keyword evidence="3 10" id="KW-0812">Transmembrane</keyword>
<evidence type="ECO:0000256" key="9">
    <source>
        <dbReference type="SAM" id="Coils"/>
    </source>
</evidence>
<dbReference type="GO" id="GO:0005886">
    <property type="term" value="C:plasma membrane"/>
    <property type="evidence" value="ECO:0007669"/>
    <property type="project" value="TreeGrafter"/>
</dbReference>
<accession>A0AAD9R525</accession>
<dbReference type="InterPro" id="IPR003938">
    <property type="entry name" value="K_chnl_volt-dep_EAG/ELK/ERG"/>
</dbReference>
<dbReference type="SMART" id="SM00100">
    <property type="entry name" value="cNMP"/>
    <property type="match status" value="1"/>
</dbReference>
<evidence type="ECO:0000256" key="7">
    <source>
        <dbReference type="ARBA" id="ARBA00023286"/>
    </source>
</evidence>
<dbReference type="InterPro" id="IPR018488">
    <property type="entry name" value="cNMP-bd_CS"/>
</dbReference>
<dbReference type="Gene3D" id="1.10.287.630">
    <property type="entry name" value="Helix hairpin bin"/>
    <property type="match status" value="1"/>
</dbReference>
<dbReference type="GO" id="GO:0017071">
    <property type="term" value="C:intracellular cyclic nucleotide activated cation channel complex"/>
    <property type="evidence" value="ECO:0007669"/>
    <property type="project" value="TreeGrafter"/>
</dbReference>
<dbReference type="SUPFAM" id="SSF51206">
    <property type="entry name" value="cAMP-binding domain-like"/>
    <property type="match status" value="1"/>
</dbReference>
<dbReference type="PRINTS" id="PR01463">
    <property type="entry name" value="EAGCHANLFMLY"/>
</dbReference>
<name>A0AAD9R525_ACRCE</name>
<dbReference type="InterPro" id="IPR005821">
    <property type="entry name" value="Ion_trans_dom"/>
</dbReference>
<dbReference type="InterPro" id="IPR018490">
    <property type="entry name" value="cNMP-bd_dom_sf"/>
</dbReference>
<keyword evidence="9" id="KW-0175">Coiled coil</keyword>
<keyword evidence="2" id="KW-0813">Transport</keyword>
<evidence type="ECO:0000313" key="12">
    <source>
        <dbReference type="EMBL" id="KAK2573239.1"/>
    </source>
</evidence>
<proteinExistence type="predicted"/>
<dbReference type="FunFam" id="1.10.287.630:FF:000001">
    <property type="entry name" value="Cyclic nucleotide-gated channel alpha 3"/>
    <property type="match status" value="1"/>
</dbReference>
<dbReference type="InterPro" id="IPR050866">
    <property type="entry name" value="CNG_cation_channel"/>
</dbReference>
<protein>
    <submittedName>
        <fullName evidence="12">Cyclic nucleotide-gated cation channel alpha-3</fullName>
    </submittedName>
</protein>
<dbReference type="Pfam" id="PF00520">
    <property type="entry name" value="Ion_trans"/>
    <property type="match status" value="1"/>
</dbReference>
<dbReference type="SUPFAM" id="SSF81324">
    <property type="entry name" value="Voltage-gated potassium channels"/>
    <property type="match status" value="1"/>
</dbReference>
<evidence type="ECO:0000256" key="6">
    <source>
        <dbReference type="ARBA" id="ARBA00023136"/>
    </source>
</evidence>
<feature type="transmembrane region" description="Helical" evidence="10">
    <location>
        <begin position="295"/>
        <end position="314"/>
    </location>
</feature>
<dbReference type="PANTHER" id="PTHR45638">
    <property type="entry name" value="CYCLIC NUCLEOTIDE-GATED CATION CHANNEL SUBUNIT A"/>
    <property type="match status" value="1"/>
</dbReference>
<keyword evidence="13" id="KW-1185">Reference proteome</keyword>
<dbReference type="EMBL" id="JARQWQ010000002">
    <property type="protein sequence ID" value="KAK2573239.1"/>
    <property type="molecule type" value="Genomic_DNA"/>
</dbReference>
<dbReference type="Proteomes" id="UP001249851">
    <property type="component" value="Unassembled WGS sequence"/>
</dbReference>
<dbReference type="Gene3D" id="2.60.120.10">
    <property type="entry name" value="Jelly Rolls"/>
    <property type="match status" value="1"/>
</dbReference>
<evidence type="ECO:0000313" key="13">
    <source>
        <dbReference type="Proteomes" id="UP001249851"/>
    </source>
</evidence>
<dbReference type="PROSITE" id="PS50042">
    <property type="entry name" value="CNMP_BINDING_3"/>
    <property type="match status" value="1"/>
</dbReference>
<comment type="subcellular location">
    <subcellularLocation>
        <location evidence="1">Membrane</location>
        <topology evidence="1">Multi-pass membrane protein</topology>
    </subcellularLocation>
</comment>
<comment type="caution">
    <text evidence="12">The sequence shown here is derived from an EMBL/GenBank/DDBJ whole genome shotgun (WGS) entry which is preliminary data.</text>
</comment>
<keyword evidence="7" id="KW-1071">Ligand-gated ion channel</keyword>
<evidence type="ECO:0000256" key="1">
    <source>
        <dbReference type="ARBA" id="ARBA00004141"/>
    </source>
</evidence>
<dbReference type="AlphaFoldDB" id="A0AAD9R525"/>
<dbReference type="PANTHER" id="PTHR45638:SF11">
    <property type="entry name" value="CYCLIC NUCLEOTIDE-GATED CATION CHANNEL SUBUNIT A"/>
    <property type="match status" value="1"/>
</dbReference>
<feature type="transmembrane region" description="Helical" evidence="10">
    <location>
        <begin position="163"/>
        <end position="181"/>
    </location>
</feature>
<dbReference type="InterPro" id="IPR000595">
    <property type="entry name" value="cNMP-bd_dom"/>
</dbReference>
<dbReference type="GO" id="GO:0005223">
    <property type="term" value="F:intracellularly cGMP-activated cation channel activity"/>
    <property type="evidence" value="ECO:0007669"/>
    <property type="project" value="TreeGrafter"/>
</dbReference>
<feature type="coiled-coil region" evidence="9">
    <location>
        <begin position="555"/>
        <end position="600"/>
    </location>
</feature>
<sequence>MNEGTSRTSRVRFSANTDAFSEEEEADVRHKRFLRSWYKGGRRYSEAEKAFLSRVRIPSVGLIGDGETKVGGLRFFDPGGDRLYYWLMIVSVAVVYNSWVLILRSSFPEIHKRHEITWMAIDYSCDIIYILDFFVSSRTGFMEDGIMQKDTQKMRRHYLRTSAFYLDAVSIVPLDILYFFIDHEPAVRMNRLIKYHRFWRFLDRTESRTSYPNVFRLASLMQFILVIIHWNACIYFIVSRKIGFGTDTWVYPGVTGNLTQLHESLTRKYIYSFYWSTLTLTTIGEVPPPHTNLEFIIVTLDYLIGVLLFATIVGNVGNIVTNQNAGKVDFQNKMDGVKAYMRFHKIPRHLQQRVIKWFDYLWMNKKHPDEEELLRSLPDKLRAELAIHVHLDSLRKVAIFQDCEAGFLSELVLRLRAQLFSPGDYVCRKGEVGREMYIVNRGKLEVVSETGTKVYAVLEAGSYFGEISVLCMSAAGNRRTASVRSVGYSELFCLSKHDLMEVLDEYPEIKTKIESIAKQRLENDKKRTSTLLTNRHTRVEENCSDSEPKVKSRAFAKMEDRIAALEGDRDSLVEELKRQREDFANRLADLECTISQLSRERRGDGTQRAYSRSFDFVWKRR</sequence>
<evidence type="ECO:0000256" key="5">
    <source>
        <dbReference type="ARBA" id="ARBA00023065"/>
    </source>
</evidence>
<keyword evidence="4 10" id="KW-1133">Transmembrane helix</keyword>